<protein>
    <recommendedName>
        <fullName evidence="3">Pyruvate formate-lyase activating enzyme</fullName>
    </recommendedName>
</protein>
<evidence type="ECO:0000313" key="2">
    <source>
        <dbReference type="Proteomes" id="UP000425960"/>
    </source>
</evidence>
<accession>A0A5K7ZTN5</accession>
<dbReference type="RefSeq" id="WP_155323744.1">
    <property type="nucleotide sequence ID" value="NZ_AP021876.1"/>
</dbReference>
<sequence length="358" mass="38599">MGRYLMLDIGAGTLDILYYDTDQDLHYKAVVRSPVRVLADAVRRTTGDLLVTGGEMGGGPVSQALIDRAATAAVVMSKPAAATIHHDRDRVSAHGIRVVAASEADRLKTDTRFAQVRTADIQPRRLQQIVEGFGVPFAFDAVAICAQDHGAAPAGVSHLDFRHNLFTAALETDPVPQALLYRSGDVPETMNRLSTIARDAEGLPAERVYVMDSGMAAILGASKDRQADGKTRILVLDIATSHTVGAAMEAGVLCGFFEYHTKDVSAALLDRLLRALPEGRLSHRQILDEGGHGAYTRHAFGYDAVEMILATGPRRRLIADARVPVTWGAPWGDNMMTGTVGLLEAVRLREGLPPIDYL</sequence>
<name>A0A5K7ZTN5_9BACT</name>
<evidence type="ECO:0000313" key="1">
    <source>
        <dbReference type="EMBL" id="BBO83568.1"/>
    </source>
</evidence>
<gene>
    <name evidence="1" type="ORF">DSCO28_41340</name>
</gene>
<organism evidence="1 2">
    <name type="scientific">Desulfosarcina ovata subsp. sediminis</name>
    <dbReference type="NCBI Taxonomy" id="885957"/>
    <lineage>
        <taxon>Bacteria</taxon>
        <taxon>Pseudomonadati</taxon>
        <taxon>Thermodesulfobacteriota</taxon>
        <taxon>Desulfobacteria</taxon>
        <taxon>Desulfobacterales</taxon>
        <taxon>Desulfosarcinaceae</taxon>
        <taxon>Desulfosarcina</taxon>
    </lineage>
</organism>
<dbReference type="Proteomes" id="UP000425960">
    <property type="component" value="Chromosome"/>
</dbReference>
<dbReference type="Pfam" id="PF08735">
    <property type="entry name" value="DUF1786"/>
    <property type="match status" value="1"/>
</dbReference>
<proteinExistence type="predicted"/>
<dbReference type="EMBL" id="AP021876">
    <property type="protein sequence ID" value="BBO83568.1"/>
    <property type="molecule type" value="Genomic_DNA"/>
</dbReference>
<evidence type="ECO:0008006" key="3">
    <source>
        <dbReference type="Google" id="ProtNLM"/>
    </source>
</evidence>
<dbReference type="KEGG" id="dov:DSCO28_41340"/>
<dbReference type="InterPro" id="IPR014846">
    <property type="entry name" value="DUF1786_pyruvate_format-lyase"/>
</dbReference>
<reference evidence="1 2" key="1">
    <citation type="submission" date="2019-11" db="EMBL/GenBank/DDBJ databases">
        <title>Comparative genomics of hydrocarbon-degrading Desulfosarcina strains.</title>
        <authorList>
            <person name="Watanabe M."/>
            <person name="Kojima H."/>
            <person name="Fukui M."/>
        </authorList>
    </citation>
    <scope>NUCLEOTIDE SEQUENCE [LARGE SCALE GENOMIC DNA]</scope>
    <source>
        <strain evidence="1 2">28bB2T</strain>
    </source>
</reference>
<dbReference type="AlphaFoldDB" id="A0A5K7ZTN5"/>